<dbReference type="EMBL" id="CM016555">
    <property type="protein sequence ID" value="TKW22672.1"/>
    <property type="molecule type" value="Genomic_DNA"/>
</dbReference>
<sequence length="103" mass="10859">MLSVTSGLVARFSLIQACIGAPFFLPSHFLPSLSNPSLSSSFLYGAAPPCPLDPLGSSPDLKGKQMKIAPEAYGNDSLRLTVGTSKKNLHSIQSPVLETGTRQ</sequence>
<protein>
    <submittedName>
        <fullName evidence="1">Uncharacterized protein</fullName>
    </submittedName>
</protein>
<organism evidence="1 2">
    <name type="scientific">Setaria viridis</name>
    <name type="common">Green bristlegrass</name>
    <name type="synonym">Setaria italica subsp. viridis</name>
    <dbReference type="NCBI Taxonomy" id="4556"/>
    <lineage>
        <taxon>Eukaryota</taxon>
        <taxon>Viridiplantae</taxon>
        <taxon>Streptophyta</taxon>
        <taxon>Embryophyta</taxon>
        <taxon>Tracheophyta</taxon>
        <taxon>Spermatophyta</taxon>
        <taxon>Magnoliopsida</taxon>
        <taxon>Liliopsida</taxon>
        <taxon>Poales</taxon>
        <taxon>Poaceae</taxon>
        <taxon>PACMAD clade</taxon>
        <taxon>Panicoideae</taxon>
        <taxon>Panicodae</taxon>
        <taxon>Paniceae</taxon>
        <taxon>Cenchrinae</taxon>
        <taxon>Setaria</taxon>
    </lineage>
</organism>
<evidence type="ECO:0000313" key="1">
    <source>
        <dbReference type="EMBL" id="TKW22672.1"/>
    </source>
</evidence>
<dbReference type="Gramene" id="TKW22672">
    <property type="protein sequence ID" value="TKW22672"/>
    <property type="gene ID" value="SEVIR_4G243701v2"/>
</dbReference>
<reference evidence="1" key="1">
    <citation type="submission" date="2019-03" db="EMBL/GenBank/DDBJ databases">
        <title>WGS assembly of Setaria viridis.</title>
        <authorList>
            <person name="Huang P."/>
            <person name="Jenkins J."/>
            <person name="Grimwood J."/>
            <person name="Barry K."/>
            <person name="Healey A."/>
            <person name="Mamidi S."/>
            <person name="Sreedasyam A."/>
            <person name="Shu S."/>
            <person name="Feldman M."/>
            <person name="Wu J."/>
            <person name="Yu Y."/>
            <person name="Chen C."/>
            <person name="Johnson J."/>
            <person name="Rokhsar D."/>
            <person name="Baxter I."/>
            <person name="Schmutz J."/>
            <person name="Brutnell T."/>
            <person name="Kellogg E."/>
        </authorList>
    </citation>
    <scope>NUCLEOTIDE SEQUENCE [LARGE SCALE GENOMIC DNA]</scope>
</reference>
<name>A0A4U6V2R6_SETVI</name>
<accession>A0A4U6V2R6</accession>
<gene>
    <name evidence="1" type="ORF">SEVIR_4G243701v2</name>
</gene>
<proteinExistence type="predicted"/>
<dbReference type="Proteomes" id="UP000298652">
    <property type="component" value="Chromosome 4"/>
</dbReference>
<keyword evidence="2" id="KW-1185">Reference proteome</keyword>
<dbReference type="AlphaFoldDB" id="A0A4U6V2R6"/>
<evidence type="ECO:0000313" key="2">
    <source>
        <dbReference type="Proteomes" id="UP000298652"/>
    </source>
</evidence>